<feature type="region of interest" description="Disordered" evidence="1">
    <location>
        <begin position="160"/>
        <end position="247"/>
    </location>
</feature>
<gene>
    <name evidence="3" type="ORF">DFQ27_007506</name>
</gene>
<feature type="transmembrane region" description="Helical" evidence="2">
    <location>
        <begin position="727"/>
        <end position="746"/>
    </location>
</feature>
<evidence type="ECO:0000256" key="2">
    <source>
        <dbReference type="SAM" id="Phobius"/>
    </source>
</evidence>
<keyword evidence="2" id="KW-0812">Transmembrane</keyword>
<feature type="compositionally biased region" description="Basic and acidic residues" evidence="1">
    <location>
        <begin position="232"/>
        <end position="247"/>
    </location>
</feature>
<sequence length="762" mass="81719">MFVGHRSSASLYEPEEDLDMYSNYSPYALPLVESTSRTGSPASLHRLSLHLHPLSAPPPILTPLEADYEGLSGMSAGFRHSTTSGNSSPYHPQTHPFDMPYRRDSNGSSIHQRPVSTAQRPSLVSTPSDDHFVPISYPVAIRPTPLLPGVATAAARTNTNANTNTNTAPSPGPPMFPLNGGSFYHTSPSTPSGSPSPAPSASMIRKASSRTNTPQPGGVGPAGSADPNFSKGPHDRPPSTSSHRDSVKRFLQRSKSALGRMHVDSGDTSGSNSGENSDQLPTSTSGAPSLPGGSHPPTGTLRTGTPFDDNDGDAEELRSDSVLTGIDTTATGGGGSGSVGDVGFGTVGRHGGRLMMDDSDSEQQQQCDQQQQQHRRLSGSSTSGTSNDNTSDNETVTAGGGGGGRRGSGDDEDVFKMEAGLRKASLASGSSLSLFAKLTRRLSRPIATDDENDDERTESGRGTVRADHCQGRGGEGGRGGAQSLLHPQAHLQAQRSQCSNPSLVIQSTSGPDDFEIPAMLQQFPAYLFQPPPFLIPGAIGGGGGVVLDPGRAVMADGSPGGYYILSRQEEARRLLAHDHEHLRGRRWKTWNWSKATLAFANTMLLGYSVLCTMIMVKSWLGDPAIKPLLDSGIMMIANRKLLYLTTIGYISFRRGHVTLYAKLKYSWIFEYDRNDRLVIQNALSCCGYRSTIDFPSYDLHCFPRSPLPPCEHLFLKYQEDLLGNTSTSAFTLVAIQLFVILVALMCSNHVDRLFRVAKEHIR</sequence>
<keyword evidence="4" id="KW-1185">Reference proteome</keyword>
<reference evidence="3" key="1">
    <citation type="journal article" date="2020" name="Fungal Divers.">
        <title>Resolving the Mortierellaceae phylogeny through synthesis of multi-gene phylogenetics and phylogenomics.</title>
        <authorList>
            <person name="Vandepol N."/>
            <person name="Liber J."/>
            <person name="Desiro A."/>
            <person name="Na H."/>
            <person name="Kennedy M."/>
            <person name="Barry K."/>
            <person name="Grigoriev I.V."/>
            <person name="Miller A.N."/>
            <person name="O'Donnell K."/>
            <person name="Stajich J.E."/>
            <person name="Bonito G."/>
        </authorList>
    </citation>
    <scope>NUCLEOTIDE SEQUENCE</scope>
    <source>
        <strain evidence="3">BC1065</strain>
    </source>
</reference>
<proteinExistence type="predicted"/>
<evidence type="ECO:0000313" key="3">
    <source>
        <dbReference type="EMBL" id="KAG0253275.1"/>
    </source>
</evidence>
<name>A0A9P6PW24_9FUNG</name>
<feature type="region of interest" description="Disordered" evidence="1">
    <location>
        <begin position="78"/>
        <end position="129"/>
    </location>
</feature>
<feature type="compositionally biased region" description="Polar residues" evidence="1">
    <location>
        <begin position="106"/>
        <end position="127"/>
    </location>
</feature>
<feature type="region of interest" description="Disordered" evidence="1">
    <location>
        <begin position="446"/>
        <end position="483"/>
    </location>
</feature>
<dbReference type="OrthoDB" id="2156690at2759"/>
<feature type="compositionally biased region" description="Gly residues" evidence="1">
    <location>
        <begin position="331"/>
        <end position="349"/>
    </location>
</feature>
<feature type="compositionally biased region" description="Gly residues" evidence="1">
    <location>
        <begin position="471"/>
        <end position="480"/>
    </location>
</feature>
<organism evidence="3 4">
    <name type="scientific">Actinomortierella ambigua</name>
    <dbReference type="NCBI Taxonomy" id="1343610"/>
    <lineage>
        <taxon>Eukaryota</taxon>
        <taxon>Fungi</taxon>
        <taxon>Fungi incertae sedis</taxon>
        <taxon>Mucoromycota</taxon>
        <taxon>Mortierellomycotina</taxon>
        <taxon>Mortierellomycetes</taxon>
        <taxon>Mortierellales</taxon>
        <taxon>Mortierellaceae</taxon>
        <taxon>Actinomortierella</taxon>
    </lineage>
</organism>
<evidence type="ECO:0000313" key="4">
    <source>
        <dbReference type="Proteomes" id="UP000807716"/>
    </source>
</evidence>
<dbReference type="AlphaFoldDB" id="A0A9P6PW24"/>
<feature type="compositionally biased region" description="Polar residues" evidence="1">
    <location>
        <begin position="266"/>
        <end position="287"/>
    </location>
</feature>
<feature type="compositionally biased region" description="Low complexity" evidence="1">
    <location>
        <begin position="362"/>
        <end position="393"/>
    </location>
</feature>
<evidence type="ECO:0000256" key="1">
    <source>
        <dbReference type="SAM" id="MobiDB-lite"/>
    </source>
</evidence>
<feature type="compositionally biased region" description="Polar residues" evidence="1">
    <location>
        <begin position="80"/>
        <end position="91"/>
    </location>
</feature>
<feature type="region of interest" description="Disordered" evidence="1">
    <location>
        <begin position="261"/>
        <end position="412"/>
    </location>
</feature>
<accession>A0A9P6PW24</accession>
<dbReference type="EMBL" id="JAAAJB010000594">
    <property type="protein sequence ID" value="KAG0253275.1"/>
    <property type="molecule type" value="Genomic_DNA"/>
</dbReference>
<dbReference type="Proteomes" id="UP000807716">
    <property type="component" value="Unassembled WGS sequence"/>
</dbReference>
<keyword evidence="2" id="KW-0472">Membrane</keyword>
<feature type="compositionally biased region" description="Low complexity" evidence="1">
    <location>
        <begin position="186"/>
        <end position="202"/>
    </location>
</feature>
<keyword evidence="2" id="KW-1133">Transmembrane helix</keyword>
<comment type="caution">
    <text evidence="3">The sequence shown here is derived from an EMBL/GenBank/DDBJ whole genome shotgun (WGS) entry which is preliminary data.</text>
</comment>
<protein>
    <submittedName>
        <fullName evidence="3">Uncharacterized protein</fullName>
    </submittedName>
</protein>